<organism evidence="3 4">
    <name type="scientific">Ephemerocybe angulata</name>
    <dbReference type="NCBI Taxonomy" id="980116"/>
    <lineage>
        <taxon>Eukaryota</taxon>
        <taxon>Fungi</taxon>
        <taxon>Dikarya</taxon>
        <taxon>Basidiomycota</taxon>
        <taxon>Agaricomycotina</taxon>
        <taxon>Agaricomycetes</taxon>
        <taxon>Agaricomycetidae</taxon>
        <taxon>Agaricales</taxon>
        <taxon>Agaricineae</taxon>
        <taxon>Psathyrellaceae</taxon>
        <taxon>Ephemerocybe</taxon>
    </lineage>
</organism>
<dbReference type="EMBL" id="JACGCI010000275">
    <property type="protein sequence ID" value="KAF6741199.1"/>
    <property type="molecule type" value="Genomic_DNA"/>
</dbReference>
<gene>
    <name evidence="3" type="ORF">DFP72DRAFT_862853</name>
</gene>
<evidence type="ECO:0000256" key="2">
    <source>
        <dbReference type="SAM" id="MobiDB-lite"/>
    </source>
</evidence>
<protein>
    <submittedName>
        <fullName evidence="3">Uncharacterized protein</fullName>
    </submittedName>
</protein>
<evidence type="ECO:0000313" key="3">
    <source>
        <dbReference type="EMBL" id="KAF6741199.1"/>
    </source>
</evidence>
<feature type="coiled-coil region" evidence="1">
    <location>
        <begin position="66"/>
        <end position="110"/>
    </location>
</feature>
<accession>A0A8H6LT13</accession>
<feature type="region of interest" description="Disordered" evidence="2">
    <location>
        <begin position="1257"/>
        <end position="1285"/>
    </location>
</feature>
<dbReference type="OrthoDB" id="3052721at2759"/>
<evidence type="ECO:0000256" key="1">
    <source>
        <dbReference type="SAM" id="Coils"/>
    </source>
</evidence>
<keyword evidence="4" id="KW-1185">Reference proteome</keyword>
<evidence type="ECO:0000313" key="4">
    <source>
        <dbReference type="Proteomes" id="UP000521943"/>
    </source>
</evidence>
<feature type="compositionally biased region" description="Polar residues" evidence="2">
    <location>
        <begin position="1268"/>
        <end position="1282"/>
    </location>
</feature>
<feature type="region of interest" description="Disordered" evidence="2">
    <location>
        <begin position="28"/>
        <end position="50"/>
    </location>
</feature>
<dbReference type="Proteomes" id="UP000521943">
    <property type="component" value="Unassembled WGS sequence"/>
</dbReference>
<feature type="region of interest" description="Disordered" evidence="2">
    <location>
        <begin position="945"/>
        <end position="966"/>
    </location>
</feature>
<keyword evidence="1" id="KW-0175">Coiled coil</keyword>
<feature type="region of interest" description="Disordered" evidence="2">
    <location>
        <begin position="1421"/>
        <end position="1445"/>
    </location>
</feature>
<feature type="compositionally biased region" description="Basic and acidic residues" evidence="2">
    <location>
        <begin position="1364"/>
        <end position="1377"/>
    </location>
</feature>
<name>A0A8H6LT13_9AGAR</name>
<comment type="caution">
    <text evidence="3">The sequence shown here is derived from an EMBL/GenBank/DDBJ whole genome shotgun (WGS) entry which is preliminary data.</text>
</comment>
<reference evidence="3 4" key="1">
    <citation type="submission" date="2020-07" db="EMBL/GenBank/DDBJ databases">
        <title>Comparative genomics of pyrophilous fungi reveals a link between fire events and developmental genes.</title>
        <authorList>
            <consortium name="DOE Joint Genome Institute"/>
            <person name="Steindorff A.S."/>
            <person name="Carver A."/>
            <person name="Calhoun S."/>
            <person name="Stillman K."/>
            <person name="Liu H."/>
            <person name="Lipzen A."/>
            <person name="Pangilinan J."/>
            <person name="Labutti K."/>
            <person name="Bruns T.D."/>
            <person name="Grigoriev I.V."/>
        </authorList>
    </citation>
    <scope>NUCLEOTIDE SEQUENCE [LARGE SCALE GENOMIC DNA]</scope>
    <source>
        <strain evidence="3 4">CBS 144469</strain>
    </source>
</reference>
<proteinExistence type="predicted"/>
<feature type="region of interest" description="Disordered" evidence="2">
    <location>
        <begin position="1315"/>
        <end position="1400"/>
    </location>
</feature>
<sequence>MGKPKKKTPKRKTQAQLANLAKARQTLATVDENGDDAENNDAQPNSSVSEKLADVTARLRASQVQCRNERRKLKGAKAAKEKLQNDAAGLRAVEKETHSLKSQLETLRMDMELTKGESARTASDLEMKLAAAKESGSGLRARLKTLNKKVKRLPTIAATAVKRVHKKVTEITLKKDGTFTDDARGLAREMVDCGIPESKVGGALQRIGSRLGITVKEKMSEATVRRAGIEGGVMADLQLVYEMGKTKDLTYSSDSTSHKNIEYESRTVALRAPTYGPMAEAASSSSRWVQRSLGVDTSVDHSSETQQAGLKARLTEIKEVYEESPLATRENVAFTPELFITKCRGTSGDHAADQIKNHRLMRSWKEEVTEKHLGDETVMGLPVPERIRVLLEKKMGAIEEMGGTGVWDDLSPEEQMTVDIEILRAIGREKIAAMAPDEVLCISLFIRTGCSMHKDLNTVKGGDEAMKKWWITSGNTPPMLLPNKDNAAVINLARDLNDPTSAERRALDGSKRGATHLTMLCGMIFKNKNTKKGQQDSYTWWMYLKLGYDVPFADVSNTRYGSHGEACCLIVVYRDYYILFFEYLRDAKDRPGLTNIELNAYTALKTCIPTLTEVVIHALYNIMISTPFMSYVRTHDNILLLGPFFAKKAQLMQSVIDDPSVWVQKRPDPKTALLHGAEFSEWALMVLDAIDALAPTLPHLLGVLIAFLTETRITFERFTKEFRAEGEIASLTDAQRHDLFLASTNDINEGALGKLRLNKRARPSQSLLAYNSRQLYHGNNTAAFSTTILQPSDHRYCRNVARQRQASGHTRKMRLRHIQAKEYKAVENQKKQKKSAEAKRLRQLEITETAKSLVLDNDKLNTLTLDQINKQLRFHRDAEQRRKATEIIPAISKLNRAGKLGELKKAVQRWLDYRKTVDMDVDGSDGSDEDTDILSIHSDKMRLPSAFSEDSDNASDRVSGRSAQSAAQSAIRRSFWIDTELLDPDRSPSRSTRHSLTRPISLAMDVLSDCDFEDVASSGLEGLNVDGQSVINSNFSSRIVILSDVEELDCSELDVMSDIASGSVTPSPGGERFMDFVYDYPSSAPVDILSSSSARFVGSPMSCTSPVISLCSTSSMLLEPEGSGSHTHALSHISIVSDVDSTMSMDSTVSTPMGEDLLLEHPETISSSSIAILSELGGSASGSRPATPRNDIYLSSSFISMRSGISNSGPFVYAGSSPSMAILSEIDGHRVFTSMEERDKSDGSDTSMDVLSFQRLSSLDEMDVDPPSTRSGTCTPDPSLSPSIDLRGQVVDGYLSSLSIMSIATDADIFSDIPEPNASLQQGSSAGMRLDLTTATDRPKAKRRNRRNAVQDGYHPNLSPPRGPRPDPDPITNKEHASLNYDSAATMDEANNTGDEDDEDKNLIILSPASDLLILSEQSDFEGEHDDLCRGSPEPEPLSGGASDYRSDLSVNRLAIGLQW</sequence>